<dbReference type="OrthoDB" id="9783139at2"/>
<organism evidence="7 8">
    <name type="scientific">Waddlia chondrophila (strain ATCC VR-1470 / WSU 86-1044)</name>
    <dbReference type="NCBI Taxonomy" id="716544"/>
    <lineage>
        <taxon>Bacteria</taxon>
        <taxon>Pseudomonadati</taxon>
        <taxon>Chlamydiota</taxon>
        <taxon>Chlamydiia</taxon>
        <taxon>Parachlamydiales</taxon>
        <taxon>Waddliaceae</taxon>
        <taxon>Waddlia</taxon>
    </lineage>
</organism>
<proteinExistence type="inferred from homology"/>
<dbReference type="InterPro" id="IPR021153">
    <property type="entry name" value="HrcA_C"/>
</dbReference>
<dbReference type="Gene3D" id="1.10.10.10">
    <property type="entry name" value="Winged helix-like DNA-binding domain superfamily/Winged helix DNA-binding domain"/>
    <property type="match status" value="1"/>
</dbReference>
<dbReference type="eggNOG" id="COG1420">
    <property type="taxonomic scope" value="Bacteria"/>
</dbReference>
<sequence>MRASAHKKSNKEQREKRVLLGLVDHYIRTGIPVGSNTLKDTGFSDISSATIRNYFSNLEKEGYLNQLHSSGGRVPTAAAYRLYSHEFYDSTVVSHEDEAILHTLSQSESKEIALYLQHSAENLSQLANLAVFLSAPRFDHDFIVNFKLVPIDYHRFLCVLISDFGVIQTELMHTERNLSTFSIKRIERYFHWRLTGNDKPEEIEPEEEEIAKKFYNELLVRYIVGYSNFIDEEIYRTGFSKLLAYQDFHDTKTLANSLALFENAHSMRLLLRECIAKENLTYWIGEDLKPFATAKTNCSVLAVPYKINQKTVGAVGVLGPLRMPYKKLFGLLRAFSDNISEALTRNIYKFKIQYRQPEPEASYLQKEEHSLLGQSRLMLLENKSKNEAT</sequence>
<evidence type="ECO:0000256" key="3">
    <source>
        <dbReference type="ARBA" id="ARBA00023016"/>
    </source>
</evidence>
<dbReference type="Gene3D" id="3.30.450.40">
    <property type="match status" value="1"/>
</dbReference>
<gene>
    <name evidence="5 7" type="primary">hrcA</name>
    <name evidence="7" type="ordered locus">wcw_1636</name>
</gene>
<dbReference type="NCBIfam" id="TIGR00331">
    <property type="entry name" value="hrcA"/>
    <property type="match status" value="1"/>
</dbReference>
<dbReference type="SUPFAM" id="SSF55781">
    <property type="entry name" value="GAF domain-like"/>
    <property type="match status" value="1"/>
</dbReference>
<dbReference type="GO" id="GO:0045892">
    <property type="term" value="P:negative regulation of DNA-templated transcription"/>
    <property type="evidence" value="ECO:0007669"/>
    <property type="project" value="UniProtKB-UniRule"/>
</dbReference>
<evidence type="ECO:0000256" key="5">
    <source>
        <dbReference type="HAMAP-Rule" id="MF_00081"/>
    </source>
</evidence>
<dbReference type="InterPro" id="IPR023120">
    <property type="entry name" value="WHTH_transcript_rep_HrcA_IDD"/>
</dbReference>
<protein>
    <recommendedName>
        <fullName evidence="5">Heat-inducible transcription repressor HrcA</fullName>
    </recommendedName>
</protein>
<dbReference type="Pfam" id="PF01628">
    <property type="entry name" value="HrcA"/>
    <property type="match status" value="1"/>
</dbReference>
<feature type="domain" description="Heat-inducible transcription repressor HrcA C-terminal" evidence="6">
    <location>
        <begin position="116"/>
        <end position="327"/>
    </location>
</feature>
<dbReference type="InterPro" id="IPR036388">
    <property type="entry name" value="WH-like_DNA-bd_sf"/>
</dbReference>
<keyword evidence="2 5" id="KW-0805">Transcription regulation</keyword>
<dbReference type="PIRSF" id="PIRSF005485">
    <property type="entry name" value="HrcA"/>
    <property type="match status" value="1"/>
</dbReference>
<reference evidence="7 8" key="1">
    <citation type="journal article" date="2010" name="PLoS ONE">
        <title>The Waddlia genome: a window into chlamydial biology.</title>
        <authorList>
            <person name="Bertelli C."/>
            <person name="Collyn F."/>
            <person name="Croxatto A."/>
            <person name="Ruckert C."/>
            <person name="Polkinghorne A."/>
            <person name="Kebbi-Beghdadi C."/>
            <person name="Goesmann A."/>
            <person name="Vaughan L."/>
            <person name="Greub G."/>
        </authorList>
    </citation>
    <scope>NUCLEOTIDE SEQUENCE [LARGE SCALE GENOMIC DNA]</scope>
    <source>
        <strain evidence="8">ATCC VR-1470 / WSU 86-1044</strain>
    </source>
</reference>
<dbReference type="InterPro" id="IPR002571">
    <property type="entry name" value="HrcA"/>
</dbReference>
<keyword evidence="8" id="KW-1185">Reference proteome</keyword>
<dbReference type="SUPFAM" id="SSF46785">
    <property type="entry name" value="Winged helix' DNA-binding domain"/>
    <property type="match status" value="1"/>
</dbReference>
<dbReference type="HOGENOM" id="CLU_050019_1_0_0"/>
<dbReference type="AlphaFoldDB" id="D6YSD6"/>
<dbReference type="STRING" id="716544.wcw_1636"/>
<comment type="function">
    <text evidence="5">Negative regulator of class I heat shock genes (grpE-dnaK-dnaJ and groELS operons). Prevents heat-shock induction of these operons.</text>
</comment>
<dbReference type="PANTHER" id="PTHR34824:SF1">
    <property type="entry name" value="HEAT-INDUCIBLE TRANSCRIPTION REPRESSOR HRCA"/>
    <property type="match status" value="1"/>
</dbReference>
<dbReference type="InterPro" id="IPR036390">
    <property type="entry name" value="WH_DNA-bd_sf"/>
</dbReference>
<dbReference type="GO" id="GO:0003677">
    <property type="term" value="F:DNA binding"/>
    <property type="evidence" value="ECO:0007669"/>
    <property type="project" value="InterPro"/>
</dbReference>
<comment type="similarity">
    <text evidence="5">Belongs to the HrcA family.</text>
</comment>
<dbReference type="PANTHER" id="PTHR34824">
    <property type="entry name" value="HEAT-INDUCIBLE TRANSCRIPTION REPRESSOR HRCA"/>
    <property type="match status" value="1"/>
</dbReference>
<evidence type="ECO:0000256" key="4">
    <source>
        <dbReference type="ARBA" id="ARBA00023163"/>
    </source>
</evidence>
<accession>D6YSD6</accession>
<dbReference type="RefSeq" id="WP_013182687.1">
    <property type="nucleotide sequence ID" value="NC_014225.1"/>
</dbReference>
<evidence type="ECO:0000313" key="7">
    <source>
        <dbReference type="EMBL" id="ADI38981.1"/>
    </source>
</evidence>
<evidence type="ECO:0000256" key="2">
    <source>
        <dbReference type="ARBA" id="ARBA00023015"/>
    </source>
</evidence>
<name>D6YSD6_WADCW</name>
<dbReference type="EMBL" id="CP001928">
    <property type="protein sequence ID" value="ADI38981.1"/>
    <property type="molecule type" value="Genomic_DNA"/>
</dbReference>
<dbReference type="Gene3D" id="3.30.390.60">
    <property type="entry name" value="Heat-inducible transcription repressor hrca homolog, domain 3"/>
    <property type="match status" value="1"/>
</dbReference>
<dbReference type="HAMAP" id="MF_00081">
    <property type="entry name" value="HrcA"/>
    <property type="match status" value="1"/>
</dbReference>
<dbReference type="KEGG" id="wch:wcw_1636"/>
<dbReference type="Proteomes" id="UP000001505">
    <property type="component" value="Chromosome"/>
</dbReference>
<keyword evidence="1 5" id="KW-0678">Repressor</keyword>
<evidence type="ECO:0000313" key="8">
    <source>
        <dbReference type="Proteomes" id="UP000001505"/>
    </source>
</evidence>
<keyword evidence="4 5" id="KW-0804">Transcription</keyword>
<keyword evidence="3 5" id="KW-0346">Stress response</keyword>
<evidence type="ECO:0000256" key="1">
    <source>
        <dbReference type="ARBA" id="ARBA00022491"/>
    </source>
</evidence>
<evidence type="ECO:0000259" key="6">
    <source>
        <dbReference type="Pfam" id="PF01628"/>
    </source>
</evidence>
<dbReference type="InterPro" id="IPR029016">
    <property type="entry name" value="GAF-like_dom_sf"/>
</dbReference>